<dbReference type="RefSeq" id="WP_169660470.1">
    <property type="nucleotide sequence ID" value="NZ_JABANE010000148.1"/>
</dbReference>
<dbReference type="PANTHER" id="PTHR43133">
    <property type="entry name" value="RNA POLYMERASE ECF-TYPE SIGMA FACTO"/>
    <property type="match status" value="1"/>
</dbReference>
<sequence>MENLTDEELMMQFLESDNQKAFEVLYHKYFVLLSKYLGWMSGSMEQGREIAQHTFVKLLHKSYTFNAKKSFKVWLYVIGKNHWLNEKRKLDRFTNHAPAVVQEEGKEDGSQTFQLQKMQMVLSTLSALHRETFVLKYLDNLSIQEIAETMQCSEGTVKSRLFYAMKNMRSKMKEFKTEYNGKF</sequence>
<dbReference type="Pfam" id="PF08281">
    <property type="entry name" value="Sigma70_r4_2"/>
    <property type="match status" value="1"/>
</dbReference>
<evidence type="ECO:0000256" key="3">
    <source>
        <dbReference type="ARBA" id="ARBA00023082"/>
    </source>
</evidence>
<evidence type="ECO:0000313" key="8">
    <source>
        <dbReference type="EMBL" id="NME72276.1"/>
    </source>
</evidence>
<evidence type="ECO:0000256" key="2">
    <source>
        <dbReference type="ARBA" id="ARBA00023015"/>
    </source>
</evidence>
<comment type="caution">
    <text evidence="8">The sequence shown here is derived from an EMBL/GenBank/DDBJ whole genome shotgun (WGS) entry which is preliminary data.</text>
</comment>
<dbReference type="Gene3D" id="1.10.1740.10">
    <property type="match status" value="1"/>
</dbReference>
<dbReference type="Proteomes" id="UP000576082">
    <property type="component" value="Unassembled WGS sequence"/>
</dbReference>
<dbReference type="EMBL" id="JABANE010000148">
    <property type="protein sequence ID" value="NME72276.1"/>
    <property type="molecule type" value="Genomic_DNA"/>
</dbReference>
<keyword evidence="3" id="KW-0731">Sigma factor</keyword>
<dbReference type="InterPro" id="IPR013249">
    <property type="entry name" value="RNA_pol_sigma70_r4_t2"/>
</dbReference>
<keyword evidence="4" id="KW-0238">DNA-binding</keyword>
<feature type="domain" description="RNA polymerase sigma-70 region 2" evidence="6">
    <location>
        <begin position="25"/>
        <end position="92"/>
    </location>
</feature>
<dbReference type="InterPro" id="IPR039425">
    <property type="entry name" value="RNA_pol_sigma-70-like"/>
</dbReference>
<evidence type="ECO:0000256" key="1">
    <source>
        <dbReference type="ARBA" id="ARBA00010641"/>
    </source>
</evidence>
<comment type="similarity">
    <text evidence="1">Belongs to the sigma-70 factor family. ECF subfamily.</text>
</comment>
<dbReference type="Pfam" id="PF04542">
    <property type="entry name" value="Sigma70_r2"/>
    <property type="match status" value="1"/>
</dbReference>
<dbReference type="GO" id="GO:0016987">
    <property type="term" value="F:sigma factor activity"/>
    <property type="evidence" value="ECO:0007669"/>
    <property type="project" value="UniProtKB-KW"/>
</dbReference>
<dbReference type="SUPFAM" id="SSF88946">
    <property type="entry name" value="Sigma2 domain of RNA polymerase sigma factors"/>
    <property type="match status" value="1"/>
</dbReference>
<proteinExistence type="inferred from homology"/>
<evidence type="ECO:0000313" key="9">
    <source>
        <dbReference type="Proteomes" id="UP000576082"/>
    </source>
</evidence>
<dbReference type="GO" id="GO:0006352">
    <property type="term" value="P:DNA-templated transcription initiation"/>
    <property type="evidence" value="ECO:0007669"/>
    <property type="project" value="InterPro"/>
</dbReference>
<protein>
    <submittedName>
        <fullName evidence="8">RNA polymerase sigma factor</fullName>
    </submittedName>
</protein>
<dbReference type="GO" id="GO:0003677">
    <property type="term" value="F:DNA binding"/>
    <property type="evidence" value="ECO:0007669"/>
    <property type="project" value="UniProtKB-KW"/>
</dbReference>
<feature type="domain" description="RNA polymerase sigma factor 70 region 4 type 2" evidence="7">
    <location>
        <begin position="116"/>
        <end position="168"/>
    </location>
</feature>
<keyword evidence="5" id="KW-0804">Transcription</keyword>
<dbReference type="AlphaFoldDB" id="A0A7X9S0X0"/>
<gene>
    <name evidence="8" type="ORF">HHU12_30225</name>
</gene>
<dbReference type="NCBIfam" id="TIGR02937">
    <property type="entry name" value="sigma70-ECF"/>
    <property type="match status" value="1"/>
</dbReference>
<evidence type="ECO:0000259" key="6">
    <source>
        <dbReference type="Pfam" id="PF04542"/>
    </source>
</evidence>
<dbReference type="Gene3D" id="1.10.10.10">
    <property type="entry name" value="Winged helix-like DNA-binding domain superfamily/Winged helix DNA-binding domain"/>
    <property type="match status" value="1"/>
</dbReference>
<accession>A0A7X9S0X0</accession>
<dbReference type="InterPro" id="IPR014284">
    <property type="entry name" value="RNA_pol_sigma-70_dom"/>
</dbReference>
<dbReference type="InterPro" id="IPR036388">
    <property type="entry name" value="WH-like_DNA-bd_sf"/>
</dbReference>
<organism evidence="8 9">
    <name type="scientific">Flammeovirga aprica JL-4</name>
    <dbReference type="NCBI Taxonomy" id="694437"/>
    <lineage>
        <taxon>Bacteria</taxon>
        <taxon>Pseudomonadati</taxon>
        <taxon>Bacteroidota</taxon>
        <taxon>Cytophagia</taxon>
        <taxon>Cytophagales</taxon>
        <taxon>Flammeovirgaceae</taxon>
        <taxon>Flammeovirga</taxon>
    </lineage>
</organism>
<name>A0A7X9S0X0_9BACT</name>
<dbReference type="CDD" id="cd06171">
    <property type="entry name" value="Sigma70_r4"/>
    <property type="match status" value="1"/>
</dbReference>
<dbReference type="InterPro" id="IPR013324">
    <property type="entry name" value="RNA_pol_sigma_r3/r4-like"/>
</dbReference>
<dbReference type="PANTHER" id="PTHR43133:SF8">
    <property type="entry name" value="RNA POLYMERASE SIGMA FACTOR HI_1459-RELATED"/>
    <property type="match status" value="1"/>
</dbReference>
<dbReference type="InterPro" id="IPR007627">
    <property type="entry name" value="RNA_pol_sigma70_r2"/>
</dbReference>
<evidence type="ECO:0000256" key="5">
    <source>
        <dbReference type="ARBA" id="ARBA00023163"/>
    </source>
</evidence>
<dbReference type="InterPro" id="IPR013325">
    <property type="entry name" value="RNA_pol_sigma_r2"/>
</dbReference>
<keyword evidence="2" id="KW-0805">Transcription regulation</keyword>
<reference evidence="8 9" key="1">
    <citation type="submission" date="2020-04" db="EMBL/GenBank/DDBJ databases">
        <title>Flammeovirga sp. SR4, a novel species isolated from seawater.</title>
        <authorList>
            <person name="Wang X."/>
        </authorList>
    </citation>
    <scope>NUCLEOTIDE SEQUENCE [LARGE SCALE GENOMIC DNA]</scope>
    <source>
        <strain evidence="8 9">ATCC 23126</strain>
    </source>
</reference>
<evidence type="ECO:0000256" key="4">
    <source>
        <dbReference type="ARBA" id="ARBA00023125"/>
    </source>
</evidence>
<dbReference type="SUPFAM" id="SSF88659">
    <property type="entry name" value="Sigma3 and sigma4 domains of RNA polymerase sigma factors"/>
    <property type="match status" value="1"/>
</dbReference>
<evidence type="ECO:0000259" key="7">
    <source>
        <dbReference type="Pfam" id="PF08281"/>
    </source>
</evidence>
<keyword evidence="9" id="KW-1185">Reference proteome</keyword>